<feature type="region of interest" description="Disordered" evidence="1">
    <location>
        <begin position="64"/>
        <end position="122"/>
    </location>
</feature>
<evidence type="ECO:0000313" key="3">
    <source>
        <dbReference type="EMBL" id="RAM36380.1"/>
    </source>
</evidence>
<name>A0A328HGI2_ARTGO</name>
<dbReference type="AlphaFoldDB" id="A0A328HGI2"/>
<dbReference type="Proteomes" id="UP000249166">
    <property type="component" value="Unassembled WGS sequence"/>
</dbReference>
<evidence type="ECO:0000256" key="2">
    <source>
        <dbReference type="SAM" id="Phobius"/>
    </source>
</evidence>
<feature type="compositionally biased region" description="Basic and acidic residues" evidence="1">
    <location>
        <begin position="109"/>
        <end position="122"/>
    </location>
</feature>
<feature type="compositionally biased region" description="Basic residues" evidence="1">
    <location>
        <begin position="97"/>
        <end position="108"/>
    </location>
</feature>
<keyword evidence="2" id="KW-0812">Transmembrane</keyword>
<proteinExistence type="predicted"/>
<feature type="compositionally biased region" description="Basic and acidic residues" evidence="1">
    <location>
        <begin position="84"/>
        <end position="96"/>
    </location>
</feature>
<gene>
    <name evidence="3" type="ORF">DBZ45_15785</name>
</gene>
<dbReference type="RefSeq" id="WP_111904818.1">
    <property type="nucleotide sequence ID" value="NZ_QLNP01000095.1"/>
</dbReference>
<accession>A0A328HGI2</accession>
<protein>
    <submittedName>
        <fullName evidence="3">Uncharacterized protein</fullName>
    </submittedName>
</protein>
<comment type="caution">
    <text evidence="3">The sequence shown here is derived from an EMBL/GenBank/DDBJ whole genome shotgun (WGS) entry which is preliminary data.</text>
</comment>
<dbReference type="EMBL" id="QLNP01000095">
    <property type="protein sequence ID" value="RAM36380.1"/>
    <property type="molecule type" value="Genomic_DNA"/>
</dbReference>
<evidence type="ECO:0000256" key="1">
    <source>
        <dbReference type="SAM" id="MobiDB-lite"/>
    </source>
</evidence>
<evidence type="ECO:0000313" key="4">
    <source>
        <dbReference type="Proteomes" id="UP000249166"/>
    </source>
</evidence>
<sequence>MPWWSWILIWVALVSLSLLLFVLMGVRLFRQFMATVKELGEAGDKLTSLPVAAAASAGAAGPVPGPYAGGVAPGTAPFASPHQMQHDYHASKEARREARRQRRVRRKTDRGQPQRLRDIEFR</sequence>
<organism evidence="3 4">
    <name type="scientific">Arthrobacter globiformis</name>
    <dbReference type="NCBI Taxonomy" id="1665"/>
    <lineage>
        <taxon>Bacteria</taxon>
        <taxon>Bacillati</taxon>
        <taxon>Actinomycetota</taxon>
        <taxon>Actinomycetes</taxon>
        <taxon>Micrococcales</taxon>
        <taxon>Micrococcaceae</taxon>
        <taxon>Arthrobacter</taxon>
    </lineage>
</organism>
<keyword evidence="2" id="KW-0472">Membrane</keyword>
<reference evidence="3 4" key="1">
    <citation type="submission" date="2018-04" db="EMBL/GenBank/DDBJ databases">
        <title>Bacteria isolated from cave deposits of Manipur.</title>
        <authorList>
            <person name="Sahoo D."/>
            <person name="Sarangthem I."/>
            <person name="Nandeibam J."/>
        </authorList>
    </citation>
    <scope>NUCLEOTIDE SEQUENCE [LARGE SCALE GENOMIC DNA]</scope>
    <source>
        <strain evidence="4">mrc11</strain>
    </source>
</reference>
<feature type="transmembrane region" description="Helical" evidence="2">
    <location>
        <begin position="6"/>
        <end position="29"/>
    </location>
</feature>
<keyword evidence="2" id="KW-1133">Transmembrane helix</keyword>